<dbReference type="InterPro" id="IPR036388">
    <property type="entry name" value="WH-like_DNA-bd_sf"/>
</dbReference>
<dbReference type="Gene3D" id="1.10.10.10">
    <property type="entry name" value="Winged helix-like DNA-binding domain superfamily/Winged helix DNA-binding domain"/>
    <property type="match status" value="1"/>
</dbReference>
<dbReference type="EMBL" id="CP114040">
    <property type="protein sequence ID" value="WAS91124.1"/>
    <property type="molecule type" value="Genomic_DNA"/>
</dbReference>
<dbReference type="InterPro" id="IPR036390">
    <property type="entry name" value="WH_DNA-bd_sf"/>
</dbReference>
<accession>A0ABY7GVX2</accession>
<protein>
    <submittedName>
        <fullName evidence="2">HTH domain-containing protein</fullName>
    </submittedName>
</protein>
<gene>
    <name evidence="2" type="ORF">O0S08_33475</name>
</gene>
<sequence length="405" mass="42431">MSSPPDVLLDAARALAGGDPLRALAGVGRDDSARGLTLRGIAYAQLGDLELARQALEQAVSGADDPLLAARARAALVEVELGRGAPALAAGAARAAADALERLGDLRNAAMQRLVLARAEVLLGRLNEARRAVEAVLAGDLGPDLRAVASLVQAEIAVRALATTDAREALARARDALARAPHQLLARTVEAMAQELTRPVARIWRAGVTVDADLFAIQAIARGDVLLVDACRRLAIAGRVTIPLARRAVLFALLLELARAWPAAVARDELAARAFAVRRINASHRARLRVEIGRLRKIMDGLAAAPTASADGYVLASEREVAVLLPPSDDEAARLGLLLGDGAAWSAQALAEHAGVSRRTAQRALQVLVERGTVVRTGKGKEVRYTRPGVPVASRMLLLGLVPGG</sequence>
<evidence type="ECO:0000259" key="1">
    <source>
        <dbReference type="Pfam" id="PF09339"/>
    </source>
</evidence>
<name>A0ABY7GVX2_9BACT</name>
<dbReference type="Pfam" id="PF09339">
    <property type="entry name" value="HTH_IclR"/>
    <property type="match status" value="1"/>
</dbReference>
<dbReference type="InterPro" id="IPR005471">
    <property type="entry name" value="Tscrpt_reg_IclR_N"/>
</dbReference>
<proteinExistence type="predicted"/>
<dbReference type="Gene3D" id="1.25.40.10">
    <property type="entry name" value="Tetratricopeptide repeat domain"/>
    <property type="match status" value="1"/>
</dbReference>
<dbReference type="SUPFAM" id="SSF46785">
    <property type="entry name" value="Winged helix' DNA-binding domain"/>
    <property type="match status" value="1"/>
</dbReference>
<evidence type="ECO:0000313" key="2">
    <source>
        <dbReference type="EMBL" id="WAS91124.1"/>
    </source>
</evidence>
<evidence type="ECO:0000313" key="3">
    <source>
        <dbReference type="Proteomes" id="UP001164459"/>
    </source>
</evidence>
<reference evidence="2" key="1">
    <citation type="submission" date="2022-11" db="EMBL/GenBank/DDBJ databases">
        <title>Minimal conservation of predation-associated metabolite biosynthetic gene clusters underscores biosynthetic potential of Myxococcota including descriptions for ten novel species: Archangium lansinium sp. nov., Myxococcus landrumus sp. nov., Nannocystis bai.</title>
        <authorList>
            <person name="Ahearne A."/>
            <person name="Stevens C."/>
            <person name="Dowd S."/>
        </authorList>
    </citation>
    <scope>NUCLEOTIDE SEQUENCE</scope>
    <source>
        <strain evidence="2">Fl3</strain>
    </source>
</reference>
<dbReference type="SUPFAM" id="SSF48452">
    <property type="entry name" value="TPR-like"/>
    <property type="match status" value="1"/>
</dbReference>
<dbReference type="InterPro" id="IPR011990">
    <property type="entry name" value="TPR-like_helical_dom_sf"/>
</dbReference>
<dbReference type="Proteomes" id="UP001164459">
    <property type="component" value="Chromosome"/>
</dbReference>
<organism evidence="2 3">
    <name type="scientific">Nannocystis punicea</name>
    <dbReference type="NCBI Taxonomy" id="2995304"/>
    <lineage>
        <taxon>Bacteria</taxon>
        <taxon>Pseudomonadati</taxon>
        <taxon>Myxococcota</taxon>
        <taxon>Polyangia</taxon>
        <taxon>Nannocystales</taxon>
        <taxon>Nannocystaceae</taxon>
        <taxon>Nannocystis</taxon>
    </lineage>
</organism>
<keyword evidence="3" id="KW-1185">Reference proteome</keyword>
<feature type="domain" description="HTH iclR-type" evidence="1">
    <location>
        <begin position="335"/>
        <end position="376"/>
    </location>
</feature>
<dbReference type="RefSeq" id="WP_269033488.1">
    <property type="nucleotide sequence ID" value="NZ_CP114040.1"/>
</dbReference>